<feature type="non-terminal residue" evidence="1">
    <location>
        <position position="39"/>
    </location>
</feature>
<evidence type="ECO:0000313" key="1">
    <source>
        <dbReference type="EMBL" id="CAF5176279.1"/>
    </source>
</evidence>
<dbReference type="InterPro" id="IPR027417">
    <property type="entry name" value="P-loop_NTPase"/>
</dbReference>
<comment type="caution">
    <text evidence="1">The sequence shown here is derived from an EMBL/GenBank/DDBJ whole genome shotgun (WGS) entry which is preliminary data.</text>
</comment>
<proteinExistence type="predicted"/>
<dbReference type="EMBL" id="CAJOBH010286844">
    <property type="protein sequence ID" value="CAF5176279.1"/>
    <property type="molecule type" value="Genomic_DNA"/>
</dbReference>
<evidence type="ECO:0000313" key="2">
    <source>
        <dbReference type="Proteomes" id="UP000681967"/>
    </source>
</evidence>
<feature type="non-terminal residue" evidence="1">
    <location>
        <position position="1"/>
    </location>
</feature>
<dbReference type="AlphaFoldDB" id="A0A8S3H4P5"/>
<organism evidence="1 2">
    <name type="scientific">Rotaria magnacalcarata</name>
    <dbReference type="NCBI Taxonomy" id="392030"/>
    <lineage>
        <taxon>Eukaryota</taxon>
        <taxon>Metazoa</taxon>
        <taxon>Spiralia</taxon>
        <taxon>Gnathifera</taxon>
        <taxon>Rotifera</taxon>
        <taxon>Eurotatoria</taxon>
        <taxon>Bdelloidea</taxon>
        <taxon>Philodinida</taxon>
        <taxon>Philodinidae</taxon>
        <taxon>Rotaria</taxon>
    </lineage>
</organism>
<dbReference type="InterPro" id="IPR001806">
    <property type="entry name" value="Small_GTPase"/>
</dbReference>
<dbReference type="SUPFAM" id="SSF52540">
    <property type="entry name" value="P-loop containing nucleoside triphosphate hydrolases"/>
    <property type="match status" value="1"/>
</dbReference>
<dbReference type="Pfam" id="PF00071">
    <property type="entry name" value="Ras"/>
    <property type="match status" value="1"/>
</dbReference>
<gene>
    <name evidence="1" type="ORF">BYL167_LOCUS78251</name>
</gene>
<sequence length="39" mass="4290">LANDYGIKFMETSAKGNLNVDEAFFAIAKDIKAKIDKKA</sequence>
<reference evidence="1" key="1">
    <citation type="submission" date="2021-02" db="EMBL/GenBank/DDBJ databases">
        <authorList>
            <person name="Nowell W R."/>
        </authorList>
    </citation>
    <scope>NUCLEOTIDE SEQUENCE</scope>
</reference>
<dbReference type="Gene3D" id="3.40.50.300">
    <property type="entry name" value="P-loop containing nucleotide triphosphate hydrolases"/>
    <property type="match status" value="1"/>
</dbReference>
<dbReference type="GO" id="GO:0003924">
    <property type="term" value="F:GTPase activity"/>
    <property type="evidence" value="ECO:0007669"/>
    <property type="project" value="InterPro"/>
</dbReference>
<accession>A0A8S3H4P5</accession>
<protein>
    <submittedName>
        <fullName evidence="1">Uncharacterized protein</fullName>
    </submittedName>
</protein>
<dbReference type="Proteomes" id="UP000681967">
    <property type="component" value="Unassembled WGS sequence"/>
</dbReference>
<dbReference type="GO" id="GO:0005525">
    <property type="term" value="F:GTP binding"/>
    <property type="evidence" value="ECO:0007669"/>
    <property type="project" value="InterPro"/>
</dbReference>
<name>A0A8S3H4P5_9BILA</name>